<dbReference type="Proteomes" id="UP000823405">
    <property type="component" value="Unassembled WGS sequence"/>
</dbReference>
<feature type="region of interest" description="Disordered" evidence="2">
    <location>
        <begin position="160"/>
        <end position="230"/>
    </location>
</feature>
<keyword evidence="4" id="KW-1185">Reference proteome</keyword>
<reference evidence="3" key="1">
    <citation type="journal article" date="2020" name="Fungal Divers.">
        <title>Resolving the Mortierellaceae phylogeny through synthesis of multi-gene phylogenetics and phylogenomics.</title>
        <authorList>
            <person name="Vandepol N."/>
            <person name="Liber J."/>
            <person name="Desiro A."/>
            <person name="Na H."/>
            <person name="Kennedy M."/>
            <person name="Barry K."/>
            <person name="Grigoriev I.V."/>
            <person name="Miller A.N."/>
            <person name="O'Donnell K."/>
            <person name="Stajich J.E."/>
            <person name="Bonito G."/>
        </authorList>
    </citation>
    <scope>NUCLEOTIDE SEQUENCE</scope>
    <source>
        <strain evidence="3">NVP60</strain>
    </source>
</reference>
<sequence length="468" mass="51434">MEDDVPQVQPMRSVNKSSVDSALLSPDAPTVFIACYQDPTTKKGIVLWDDIRLAFTDALHVRNQARVLPFLKGADFMPLMPLRIAAIPDVILDVVVDDPLVRLEATVAQTTIADTPKISTIVEAPQEDTTTKHSNAAVVNTPRRNPVYGLEEMAMDNYSHIDNPAWGRDPQAPQLIPSSEQEQDASKSTGNTPKSNGGSTNNNPQTTSDMPTNNMKRLQSPQDHAAAASSRDIAPIVVKATLGDPVSQVELGNMYKAGDGVEQDYTAAYYWYLKAANQGDPSAQCNIGDHYRLGLGVDVNFPTAFVWYSKAADQGDAAGEYNVGFMHDYGLVVDLDFTRARSWYLKAANQGHALAQCNLGIIYENGQDVPQDYTKAMEWYLLSAEQDHPNAQLKIGLMYEDGRGVTRDDTVALEWLHKATSRKDHDADAQIAMANMYHRGIGVPQDDIMAFVWFQKAALQGSPVAQYQ</sequence>
<accession>A0A9P6UHD8</accession>
<evidence type="ECO:0000256" key="2">
    <source>
        <dbReference type="SAM" id="MobiDB-lite"/>
    </source>
</evidence>
<name>A0A9P6UHD8_9FUNG</name>
<evidence type="ECO:0000256" key="1">
    <source>
        <dbReference type="ARBA" id="ARBA00038101"/>
    </source>
</evidence>
<dbReference type="SMART" id="SM00671">
    <property type="entry name" value="SEL1"/>
    <property type="match status" value="6"/>
</dbReference>
<organism evidence="3 4">
    <name type="scientific">Linnemannia gamsii</name>
    <dbReference type="NCBI Taxonomy" id="64522"/>
    <lineage>
        <taxon>Eukaryota</taxon>
        <taxon>Fungi</taxon>
        <taxon>Fungi incertae sedis</taxon>
        <taxon>Mucoromycota</taxon>
        <taxon>Mortierellomycotina</taxon>
        <taxon>Mortierellomycetes</taxon>
        <taxon>Mortierellales</taxon>
        <taxon>Mortierellaceae</taxon>
        <taxon>Linnemannia</taxon>
    </lineage>
</organism>
<evidence type="ECO:0000313" key="3">
    <source>
        <dbReference type="EMBL" id="KAG0299403.1"/>
    </source>
</evidence>
<protein>
    <recommendedName>
        <fullName evidence="5">HCP-like protein</fullName>
    </recommendedName>
</protein>
<feature type="compositionally biased region" description="Polar residues" evidence="2">
    <location>
        <begin position="176"/>
        <end position="222"/>
    </location>
</feature>
<dbReference type="Pfam" id="PF08238">
    <property type="entry name" value="Sel1"/>
    <property type="match status" value="6"/>
</dbReference>
<gene>
    <name evidence="3" type="ORF">BGZ97_003720</name>
</gene>
<comment type="caution">
    <text evidence="3">The sequence shown here is derived from an EMBL/GenBank/DDBJ whole genome shotgun (WGS) entry which is preliminary data.</text>
</comment>
<dbReference type="InterPro" id="IPR006597">
    <property type="entry name" value="Sel1-like"/>
</dbReference>
<dbReference type="InterPro" id="IPR011990">
    <property type="entry name" value="TPR-like_helical_dom_sf"/>
</dbReference>
<dbReference type="InterPro" id="IPR050767">
    <property type="entry name" value="Sel1_AlgK"/>
</dbReference>
<dbReference type="AlphaFoldDB" id="A0A9P6UHD8"/>
<dbReference type="PANTHER" id="PTHR11102:SF160">
    <property type="entry name" value="ERAD-ASSOCIATED E3 UBIQUITIN-PROTEIN LIGASE COMPONENT HRD3"/>
    <property type="match status" value="1"/>
</dbReference>
<dbReference type="EMBL" id="JAAAIN010001894">
    <property type="protein sequence ID" value="KAG0299403.1"/>
    <property type="molecule type" value="Genomic_DNA"/>
</dbReference>
<proteinExistence type="inferred from homology"/>
<evidence type="ECO:0008006" key="5">
    <source>
        <dbReference type="Google" id="ProtNLM"/>
    </source>
</evidence>
<dbReference type="OrthoDB" id="2384430at2759"/>
<dbReference type="SUPFAM" id="SSF81901">
    <property type="entry name" value="HCP-like"/>
    <property type="match status" value="1"/>
</dbReference>
<feature type="non-terminal residue" evidence="3">
    <location>
        <position position="468"/>
    </location>
</feature>
<dbReference type="PANTHER" id="PTHR11102">
    <property type="entry name" value="SEL-1-LIKE PROTEIN"/>
    <property type="match status" value="1"/>
</dbReference>
<dbReference type="Gene3D" id="1.25.40.10">
    <property type="entry name" value="Tetratricopeptide repeat domain"/>
    <property type="match status" value="2"/>
</dbReference>
<evidence type="ECO:0000313" key="4">
    <source>
        <dbReference type="Proteomes" id="UP000823405"/>
    </source>
</evidence>
<comment type="similarity">
    <text evidence="1">Belongs to the sel-1 family.</text>
</comment>